<dbReference type="InterPro" id="IPR036879">
    <property type="entry name" value="TF_MADSbox_sf"/>
</dbReference>
<dbReference type="GO" id="GO:0007507">
    <property type="term" value="P:heart development"/>
    <property type="evidence" value="ECO:0007669"/>
    <property type="project" value="TreeGrafter"/>
</dbReference>
<feature type="compositionally biased region" description="Low complexity" evidence="7">
    <location>
        <begin position="156"/>
        <end position="167"/>
    </location>
</feature>
<dbReference type="OrthoDB" id="1898716at2759"/>
<keyword evidence="4" id="KW-0010">Activator</keyword>
<comment type="subcellular location">
    <subcellularLocation>
        <location evidence="1">Nucleus</location>
    </subcellularLocation>
</comment>
<dbReference type="FunFam" id="3.40.1810.10:FF:000001">
    <property type="entry name" value="Myocyte-specific enhancer factor 2A homolog"/>
    <property type="match status" value="1"/>
</dbReference>
<keyword evidence="6" id="KW-0539">Nucleus</keyword>
<dbReference type="EMBL" id="VXAP01001378">
    <property type="protein sequence ID" value="NXL40136.1"/>
    <property type="molecule type" value="Genomic_DNA"/>
</dbReference>
<dbReference type="PANTHER" id="PTHR11945">
    <property type="entry name" value="MADS BOX PROTEIN"/>
    <property type="match status" value="1"/>
</dbReference>
<dbReference type="PROSITE" id="PS50066">
    <property type="entry name" value="MADS_BOX_2"/>
    <property type="match status" value="1"/>
</dbReference>
<evidence type="ECO:0000256" key="6">
    <source>
        <dbReference type="ARBA" id="ARBA00023242"/>
    </source>
</evidence>
<protein>
    <submittedName>
        <fullName evidence="9">MEF2B factor</fullName>
    </submittedName>
</protein>
<comment type="caution">
    <text evidence="9">The sequence shown here is derived from an EMBL/GenBank/DDBJ whole genome shotgun (WGS) entry which is preliminary data.</text>
</comment>
<dbReference type="InterPro" id="IPR002100">
    <property type="entry name" value="TF_MADSbox"/>
</dbReference>
<feature type="non-terminal residue" evidence="9">
    <location>
        <position position="1"/>
    </location>
</feature>
<evidence type="ECO:0000256" key="1">
    <source>
        <dbReference type="ARBA" id="ARBA00004123"/>
    </source>
</evidence>
<dbReference type="PRINTS" id="PR00404">
    <property type="entry name" value="MADSDOMAIN"/>
</dbReference>
<evidence type="ECO:0000256" key="3">
    <source>
        <dbReference type="ARBA" id="ARBA00023125"/>
    </source>
</evidence>
<dbReference type="GO" id="GO:0030154">
    <property type="term" value="P:cell differentiation"/>
    <property type="evidence" value="ECO:0007669"/>
    <property type="project" value="TreeGrafter"/>
</dbReference>
<dbReference type="Gene3D" id="3.40.1810.10">
    <property type="entry name" value="Transcription factor, MADS-box"/>
    <property type="match status" value="1"/>
</dbReference>
<accession>A0A7L0SCP1</accession>
<feature type="region of interest" description="Disordered" evidence="7">
    <location>
        <begin position="196"/>
        <end position="223"/>
    </location>
</feature>
<feature type="region of interest" description="Disordered" evidence="7">
    <location>
        <begin position="135"/>
        <end position="179"/>
    </location>
</feature>
<dbReference type="Pfam" id="PF00319">
    <property type="entry name" value="SRF-TF"/>
    <property type="match status" value="1"/>
</dbReference>
<proteinExistence type="predicted"/>
<dbReference type="InterPro" id="IPR033896">
    <property type="entry name" value="MEF2-like_N"/>
</dbReference>
<dbReference type="GO" id="GO:0000978">
    <property type="term" value="F:RNA polymerase II cis-regulatory region sequence-specific DNA binding"/>
    <property type="evidence" value="ECO:0007669"/>
    <property type="project" value="TreeGrafter"/>
</dbReference>
<dbReference type="GO" id="GO:0042826">
    <property type="term" value="F:histone deacetylase binding"/>
    <property type="evidence" value="ECO:0007669"/>
    <property type="project" value="TreeGrafter"/>
</dbReference>
<dbReference type="PROSITE" id="PS00350">
    <property type="entry name" value="MADS_BOX_1"/>
    <property type="match status" value="1"/>
</dbReference>
<dbReference type="Proteomes" id="UP000591073">
    <property type="component" value="Unassembled WGS sequence"/>
</dbReference>
<dbReference type="GO" id="GO:0005634">
    <property type="term" value="C:nucleus"/>
    <property type="evidence" value="ECO:0007669"/>
    <property type="project" value="UniProtKB-SubCell"/>
</dbReference>
<feature type="non-terminal residue" evidence="9">
    <location>
        <position position="396"/>
    </location>
</feature>
<organism evidence="9 10">
    <name type="scientific">Glaucidium brasilianum</name>
    <name type="common">Ferruginous pygmy-owl</name>
    <dbReference type="NCBI Taxonomy" id="78217"/>
    <lineage>
        <taxon>Eukaryota</taxon>
        <taxon>Metazoa</taxon>
        <taxon>Chordata</taxon>
        <taxon>Craniata</taxon>
        <taxon>Vertebrata</taxon>
        <taxon>Euteleostomi</taxon>
        <taxon>Archelosauria</taxon>
        <taxon>Archosauria</taxon>
        <taxon>Dinosauria</taxon>
        <taxon>Saurischia</taxon>
        <taxon>Theropoda</taxon>
        <taxon>Coelurosauria</taxon>
        <taxon>Aves</taxon>
        <taxon>Neognathae</taxon>
        <taxon>Neoaves</taxon>
        <taxon>Telluraves</taxon>
        <taxon>Strigiformes</taxon>
        <taxon>Strigidae</taxon>
        <taxon>Glaucidium</taxon>
    </lineage>
</organism>
<dbReference type="CDD" id="cd00265">
    <property type="entry name" value="MADS_MEF2_like"/>
    <property type="match status" value="1"/>
</dbReference>
<keyword evidence="3" id="KW-0238">DNA-binding</keyword>
<evidence type="ECO:0000256" key="7">
    <source>
        <dbReference type="SAM" id="MobiDB-lite"/>
    </source>
</evidence>
<evidence type="ECO:0000313" key="9">
    <source>
        <dbReference type="EMBL" id="NXL40136.1"/>
    </source>
</evidence>
<evidence type="ECO:0000259" key="8">
    <source>
        <dbReference type="PROSITE" id="PS50066"/>
    </source>
</evidence>
<keyword evidence="10" id="KW-1185">Reference proteome</keyword>
<gene>
    <name evidence="9" type="primary">Mef2b</name>
    <name evidence="9" type="ORF">GLABRA_R14650</name>
</gene>
<sequence>MGRKKIQISRILDQRNRQVTFTKRKFGLMKKAYELSVLCDCEIALIIFNSTNRLFQYASTDMDKVLLKYTEYSEPHESRTNSDILETLKRKGLGLESHELELDEGPDPGEKARRLSEGVDLSVARPRFYAAYGSSPPAADTSLGSASGSPQGQGRPPAFKPAAPKAPGRSPGPLPPGIGYPLFPASGLNRALATKTPPPLYLGGEGRRGEAHSNLGSGRSGGNAVRPLYPALQTLSPVLTPGSSGVPSHSLSGFPFLAPAQAAEFGAGEAPPPPGFLQPGPPAWQHPRDMAALGVSSRIVATEEPPPAPGASPQHPAISIKSERVSPGLGCPSGTPQPPLASLASLSEASRGPGDLQPRDDYAKGYPYALGPPRLAEEQRVPVPTRRTQAVDAWQR</sequence>
<feature type="region of interest" description="Disordered" evidence="7">
    <location>
        <begin position="97"/>
        <end position="117"/>
    </location>
</feature>
<feature type="compositionally biased region" description="Basic and acidic residues" evidence="7">
    <location>
        <begin position="108"/>
        <end position="117"/>
    </location>
</feature>
<dbReference type="GO" id="GO:0046983">
    <property type="term" value="F:protein dimerization activity"/>
    <property type="evidence" value="ECO:0007669"/>
    <property type="project" value="InterPro"/>
</dbReference>
<name>A0A7L0SCP1_GLABR</name>
<dbReference type="SUPFAM" id="SSF55455">
    <property type="entry name" value="SRF-like"/>
    <property type="match status" value="1"/>
</dbReference>
<dbReference type="GO" id="GO:0045944">
    <property type="term" value="P:positive regulation of transcription by RNA polymerase II"/>
    <property type="evidence" value="ECO:0007669"/>
    <property type="project" value="InterPro"/>
</dbReference>
<feature type="compositionally biased region" description="Polar residues" evidence="7">
    <location>
        <begin position="142"/>
        <end position="152"/>
    </location>
</feature>
<feature type="region of interest" description="Disordered" evidence="7">
    <location>
        <begin position="323"/>
        <end position="396"/>
    </location>
</feature>
<feature type="domain" description="MADS-box" evidence="8">
    <location>
        <begin position="1"/>
        <end position="61"/>
    </location>
</feature>
<evidence type="ECO:0000256" key="2">
    <source>
        <dbReference type="ARBA" id="ARBA00023015"/>
    </source>
</evidence>
<dbReference type="GO" id="GO:0000981">
    <property type="term" value="F:DNA-binding transcription factor activity, RNA polymerase II-specific"/>
    <property type="evidence" value="ECO:0007669"/>
    <property type="project" value="TreeGrafter"/>
</dbReference>
<keyword evidence="2" id="KW-0805">Transcription regulation</keyword>
<evidence type="ECO:0000313" key="10">
    <source>
        <dbReference type="Proteomes" id="UP000591073"/>
    </source>
</evidence>
<keyword evidence="5" id="KW-0804">Transcription</keyword>
<dbReference type="SMART" id="SM00432">
    <property type="entry name" value="MADS"/>
    <property type="match status" value="1"/>
</dbReference>
<feature type="compositionally biased region" description="Low complexity" evidence="7">
    <location>
        <begin position="340"/>
        <end position="350"/>
    </location>
</feature>
<evidence type="ECO:0000256" key="5">
    <source>
        <dbReference type="ARBA" id="ARBA00023163"/>
    </source>
</evidence>
<evidence type="ECO:0000256" key="4">
    <source>
        <dbReference type="ARBA" id="ARBA00023159"/>
    </source>
</evidence>
<dbReference type="AlphaFoldDB" id="A0A7L0SCP1"/>
<reference evidence="9 10" key="1">
    <citation type="submission" date="2019-09" db="EMBL/GenBank/DDBJ databases">
        <title>Bird 10,000 Genomes (B10K) Project - Family phase.</title>
        <authorList>
            <person name="Zhang G."/>
        </authorList>
    </citation>
    <scope>NUCLEOTIDE SEQUENCE [LARGE SCALE GENOMIC DNA]</scope>
    <source>
        <strain evidence="9">B10K-DU-008-63</strain>
    </source>
</reference>
<dbReference type="PANTHER" id="PTHR11945:SF383">
    <property type="entry name" value="MYOCYTE-SPECIFIC ENHANCER FACTOR 2B"/>
    <property type="match status" value="1"/>
</dbReference>